<dbReference type="GO" id="GO:0005886">
    <property type="term" value="C:plasma membrane"/>
    <property type="evidence" value="ECO:0007669"/>
    <property type="project" value="UniProtKB-SubCell"/>
</dbReference>
<dbReference type="EMBL" id="JRNU01000003">
    <property type="protein sequence ID" value="KGF53058.1"/>
    <property type="molecule type" value="Genomic_DNA"/>
</dbReference>
<feature type="transmembrane region" description="Helical" evidence="7">
    <location>
        <begin position="157"/>
        <end position="176"/>
    </location>
</feature>
<feature type="domain" description="Integral membrane bound transporter" evidence="9">
    <location>
        <begin position="410"/>
        <end position="532"/>
    </location>
</feature>
<evidence type="ECO:0000259" key="9">
    <source>
        <dbReference type="Pfam" id="PF13515"/>
    </source>
</evidence>
<evidence type="ECO:0000256" key="4">
    <source>
        <dbReference type="ARBA" id="ARBA00022989"/>
    </source>
</evidence>
<dbReference type="OrthoDB" id="8670769at2"/>
<proteinExistence type="inferred from homology"/>
<dbReference type="Pfam" id="PF13515">
    <property type="entry name" value="FUSC_2"/>
    <property type="match status" value="1"/>
</dbReference>
<accession>A0A096B154</accession>
<dbReference type="InterPro" id="IPR032692">
    <property type="entry name" value="YccS_N"/>
</dbReference>
<name>A0A096B154_9BACT</name>
<feature type="transmembrane region" description="Helical" evidence="7">
    <location>
        <begin position="493"/>
        <end position="514"/>
    </location>
</feature>
<sequence>MKVFRLSYASLFPLIKQAKHLWVSYFWTVPDSLWALKVTVAIAIMIIPCCLLGDPFIGCTLGLGSVGAALAESDDHPRGRRYSLVITIISFVVMSTSVELLHNYPWVYGPTMAITTFILILLGGLGSRFQGVTFGALLVGVYAMLGLGFRPWYYQPILLPLGGLMYGSISLLLLSFRPYRLLKEQLTSGYSSLGEYLLLKASLFPCTKYDYKYMQPRLASKNIAVGEGVDKFKNVLYNFLNVLEGKSLDGVSPYYRQWIILQQLHERATSTHQRYDVLSKRCKNVLLLEGFGQYMKVQAQTIKRFGSNVLLDKNFVLPTSLSWTHDMVKMQLEQSKSDPEYNSLSLLYNNLEHIQSLLISLQDTSIGYKIPLDDLQYKPAPFIERLRSLFSIDNLRFRHALRLSLCMLLGYILMEIFHLEKGVWIILTTVFVCQRDYVATRRRLPERIFGTFFGVLLGAVFAKLLPSIEGQILVTLGSIFTFFYWVRKRYTIAVIFISTFVIGSFNLQGGYQISLAGYRLLYTLIGSVISFISVRFLWPDWQYRHIPQYLDEALTKTGRYFYTIYATNVQGTVYYHNRRAAHYADNALAMAWQGMGVEPKKKRLLQQKAYILTYLHHSLLSYVSALGAHYYDKQLPQEDIDICKHITAVIEQVRNNLHTPANIHTAALQFSEAKKWNVLLKQRAKQTNQQNLTILYNISRTVTDLLKESLDADVRLNKV</sequence>
<protein>
    <submittedName>
        <fullName evidence="10">Membrane protein</fullName>
    </submittedName>
</protein>
<feature type="transmembrane region" description="Helical" evidence="7">
    <location>
        <begin position="470"/>
        <end position="486"/>
    </location>
</feature>
<dbReference type="InterPro" id="IPR049453">
    <property type="entry name" value="Memb_transporter_dom"/>
</dbReference>
<keyword evidence="4 7" id="KW-1133">Transmembrane helix</keyword>
<evidence type="ECO:0000313" key="11">
    <source>
        <dbReference type="Proteomes" id="UP000029614"/>
    </source>
</evidence>
<comment type="subcellular location">
    <subcellularLocation>
        <location evidence="1">Cell membrane</location>
        <topology evidence="1">Multi-pass membrane protein</topology>
    </subcellularLocation>
</comment>
<evidence type="ECO:0000259" key="8">
    <source>
        <dbReference type="Pfam" id="PF12805"/>
    </source>
</evidence>
<evidence type="ECO:0000256" key="2">
    <source>
        <dbReference type="ARBA" id="ARBA00022475"/>
    </source>
</evidence>
<feature type="domain" description="Integral membrane protein YccS N-terminal" evidence="8">
    <location>
        <begin position="84"/>
        <end position="357"/>
    </location>
</feature>
<feature type="transmembrane region" description="Helical" evidence="7">
    <location>
        <begin position="82"/>
        <end position="101"/>
    </location>
</feature>
<dbReference type="Proteomes" id="UP000029614">
    <property type="component" value="Unassembled WGS sequence"/>
</dbReference>
<evidence type="ECO:0000256" key="3">
    <source>
        <dbReference type="ARBA" id="ARBA00022692"/>
    </source>
</evidence>
<feature type="transmembrane region" description="Helical" evidence="7">
    <location>
        <begin position="132"/>
        <end position="151"/>
    </location>
</feature>
<feature type="transmembrane region" description="Helical" evidence="7">
    <location>
        <begin position="447"/>
        <end position="464"/>
    </location>
</feature>
<feature type="transmembrane region" description="Helical" evidence="7">
    <location>
        <begin position="520"/>
        <end position="538"/>
    </location>
</feature>
<evidence type="ECO:0000256" key="6">
    <source>
        <dbReference type="ARBA" id="ARBA00043993"/>
    </source>
</evidence>
<keyword evidence="2" id="KW-1003">Cell membrane</keyword>
<evidence type="ECO:0000256" key="5">
    <source>
        <dbReference type="ARBA" id="ARBA00023136"/>
    </source>
</evidence>
<evidence type="ECO:0000313" key="10">
    <source>
        <dbReference type="EMBL" id="KGF53058.1"/>
    </source>
</evidence>
<comment type="caution">
    <text evidence="10">The sequence shown here is derived from an EMBL/GenBank/DDBJ whole genome shotgun (WGS) entry which is preliminary data.</text>
</comment>
<keyword evidence="11" id="KW-1185">Reference proteome</keyword>
<feature type="transmembrane region" description="Helical" evidence="7">
    <location>
        <begin position="107"/>
        <end position="125"/>
    </location>
</feature>
<feature type="transmembrane region" description="Helical" evidence="7">
    <location>
        <begin position="42"/>
        <end position="70"/>
    </location>
</feature>
<dbReference type="Pfam" id="PF12805">
    <property type="entry name" value="FUSC-like"/>
    <property type="match status" value="1"/>
</dbReference>
<dbReference type="PANTHER" id="PTHR30509">
    <property type="entry name" value="P-HYDROXYBENZOIC ACID EFFLUX PUMP SUBUNIT-RELATED"/>
    <property type="match status" value="1"/>
</dbReference>
<keyword evidence="5 7" id="KW-0472">Membrane</keyword>
<dbReference type="RefSeq" id="WP_008448866.1">
    <property type="nucleotide sequence ID" value="NZ_JRNU01000003.1"/>
</dbReference>
<keyword evidence="3 7" id="KW-0812">Transmembrane</keyword>
<organism evidence="10 11">
    <name type="scientific">Prevotella amnii DNF00058</name>
    <dbReference type="NCBI Taxonomy" id="1401066"/>
    <lineage>
        <taxon>Bacteria</taxon>
        <taxon>Pseudomonadati</taxon>
        <taxon>Bacteroidota</taxon>
        <taxon>Bacteroidia</taxon>
        <taxon>Bacteroidales</taxon>
        <taxon>Prevotellaceae</taxon>
        <taxon>Prevotella</taxon>
    </lineage>
</organism>
<evidence type="ECO:0000256" key="7">
    <source>
        <dbReference type="SAM" id="Phobius"/>
    </source>
</evidence>
<dbReference type="PANTHER" id="PTHR30509:SF8">
    <property type="entry name" value="INNER MEMBRANE PROTEIN YCCS"/>
    <property type="match status" value="1"/>
</dbReference>
<comment type="similarity">
    <text evidence="6">Belongs to the YccS/YhfK family.</text>
</comment>
<reference evidence="10 11" key="1">
    <citation type="submission" date="2014-07" db="EMBL/GenBank/DDBJ databases">
        <authorList>
            <person name="McCorrison J."/>
            <person name="Sanka R."/>
            <person name="Torralba M."/>
            <person name="Gillis M."/>
            <person name="Haft D.H."/>
            <person name="Methe B."/>
            <person name="Sutton G."/>
            <person name="Nelson K.E."/>
        </authorList>
    </citation>
    <scope>NUCLEOTIDE SEQUENCE [LARGE SCALE GENOMIC DNA]</scope>
    <source>
        <strain evidence="10 11">DNF00058</strain>
    </source>
</reference>
<gene>
    <name evidence="10" type="ORF">HMPREF9302_01445</name>
</gene>
<evidence type="ECO:0000256" key="1">
    <source>
        <dbReference type="ARBA" id="ARBA00004651"/>
    </source>
</evidence>
<dbReference type="AlphaFoldDB" id="A0A096B154"/>